<comment type="caution">
    <text evidence="1">The sequence shown here is derived from an EMBL/GenBank/DDBJ whole genome shotgun (WGS) entry which is preliminary data.</text>
</comment>
<reference evidence="1" key="1">
    <citation type="journal article" date="2021" name="New Phytol.">
        <title>Evolutionary innovations through gain and loss of genes in the ectomycorrhizal Boletales.</title>
        <authorList>
            <person name="Wu G."/>
            <person name="Miyauchi S."/>
            <person name="Morin E."/>
            <person name="Kuo A."/>
            <person name="Drula E."/>
            <person name="Varga T."/>
            <person name="Kohler A."/>
            <person name="Feng B."/>
            <person name="Cao Y."/>
            <person name="Lipzen A."/>
            <person name="Daum C."/>
            <person name="Hundley H."/>
            <person name="Pangilinan J."/>
            <person name="Johnson J."/>
            <person name="Barry K."/>
            <person name="LaButti K."/>
            <person name="Ng V."/>
            <person name="Ahrendt S."/>
            <person name="Min B."/>
            <person name="Choi I.G."/>
            <person name="Park H."/>
            <person name="Plett J.M."/>
            <person name="Magnuson J."/>
            <person name="Spatafora J.W."/>
            <person name="Nagy L.G."/>
            <person name="Henrissat B."/>
            <person name="Grigoriev I.V."/>
            <person name="Yang Z.L."/>
            <person name="Xu J."/>
            <person name="Martin F.M."/>
        </authorList>
    </citation>
    <scope>NUCLEOTIDE SEQUENCE</scope>
    <source>
        <strain evidence="1">KUC20120723A-06</strain>
    </source>
</reference>
<evidence type="ECO:0000313" key="2">
    <source>
        <dbReference type="Proteomes" id="UP000790709"/>
    </source>
</evidence>
<gene>
    <name evidence="1" type="ORF">BV22DRAFT_1130987</name>
</gene>
<accession>A0ACB8BE31</accession>
<keyword evidence="2" id="KW-1185">Reference proteome</keyword>
<organism evidence="1 2">
    <name type="scientific">Leucogyrophana mollusca</name>
    <dbReference type="NCBI Taxonomy" id="85980"/>
    <lineage>
        <taxon>Eukaryota</taxon>
        <taxon>Fungi</taxon>
        <taxon>Dikarya</taxon>
        <taxon>Basidiomycota</taxon>
        <taxon>Agaricomycotina</taxon>
        <taxon>Agaricomycetes</taxon>
        <taxon>Agaricomycetidae</taxon>
        <taxon>Boletales</taxon>
        <taxon>Boletales incertae sedis</taxon>
        <taxon>Leucogyrophana</taxon>
    </lineage>
</organism>
<evidence type="ECO:0000313" key="1">
    <source>
        <dbReference type="EMBL" id="KAH7922973.1"/>
    </source>
</evidence>
<protein>
    <submittedName>
        <fullName evidence="1">Uncharacterized protein</fullName>
    </submittedName>
</protein>
<name>A0ACB8BE31_9AGAM</name>
<dbReference type="Proteomes" id="UP000790709">
    <property type="component" value="Unassembled WGS sequence"/>
</dbReference>
<dbReference type="EMBL" id="MU266466">
    <property type="protein sequence ID" value="KAH7922973.1"/>
    <property type="molecule type" value="Genomic_DNA"/>
</dbReference>
<proteinExistence type="predicted"/>
<sequence>MLLGLLEQSNSVSETLIGTPRPIDHGESRRDDAVKTSGDFTSRHTTPHPPVRRADSAQILTSDDLERAVDETISKHLANMPLRLIDTNDGCIYTISEIAQRFKQSSQCRSLLAIDPVLPETREHVEKSVQSYLSYAMLSHRWGNEEPLYQDVMGRCIYEMDSISPGVAKLQRFCRTATDCGFRWAWSDTCCIDKSSSSELQESINSMFLWYRNSCLTIVYLSDVEDFSRGSLIRSEWFRRGWTLQEMLAPRAVQFYKSDWSLLLGSTGDVRLNHKEDPQLMSLLSDVTGIDLQSLKDFKPGLEAVRERLRWASRRTTTKIEDMAYALLGIFDLNLPVLYGEKEKAFTRLQEEIMKGTDDTSLFDWVGKPSKANSCLASHPTCFASAPWTAPETQILGLPVEGLVTSIAVDLTASVVHTLGALLKDPPLGHFIANGRMNMRFFVYPVFSIEHANPFREGASFRYIVQASGLIPLSIKTSRRLESVTGRLSAGAFCVGRLWDNSLLSGPKSDPDDGTAASDSNSGGTHLWDPDNEGMIGHFALWLQQPFVAQLMMAYPGGPFRRIHTEERIIAQPHDNSLLNLRTLIVR</sequence>